<evidence type="ECO:0000256" key="2">
    <source>
        <dbReference type="ARBA" id="ARBA00022694"/>
    </source>
</evidence>
<dbReference type="Proteomes" id="UP000526307">
    <property type="component" value="Unassembled WGS sequence"/>
</dbReference>
<evidence type="ECO:0000313" key="10">
    <source>
        <dbReference type="Proteomes" id="UP000526307"/>
    </source>
</evidence>
<dbReference type="EC" id="5.4.99.12" evidence="4"/>
<dbReference type="PANTHER" id="PTHR11142">
    <property type="entry name" value="PSEUDOURIDYLATE SYNTHASE"/>
    <property type="match status" value="1"/>
</dbReference>
<gene>
    <name evidence="4 9" type="primary">truA</name>
    <name evidence="9" type="ORF">HW270_04435</name>
</gene>
<feature type="active site" description="Nucleophile" evidence="4 5">
    <location>
        <position position="68"/>
    </location>
</feature>
<dbReference type="InterPro" id="IPR020095">
    <property type="entry name" value="PsdUridine_synth_TruA_C"/>
</dbReference>
<dbReference type="AlphaFoldDB" id="A0A7Y9B0N7"/>
<proteinExistence type="inferred from homology"/>
<keyword evidence="3 4" id="KW-0413">Isomerase</keyword>
<feature type="domain" description="Pseudouridine synthase I TruA alpha/beta" evidence="8">
    <location>
        <begin position="167"/>
        <end position="270"/>
    </location>
</feature>
<dbReference type="HAMAP" id="MF_00171">
    <property type="entry name" value="TruA"/>
    <property type="match status" value="1"/>
</dbReference>
<dbReference type="GO" id="GO:0031119">
    <property type="term" value="P:tRNA pseudouridine synthesis"/>
    <property type="evidence" value="ECO:0007669"/>
    <property type="project" value="UniProtKB-UniRule"/>
</dbReference>
<dbReference type="InterPro" id="IPR001406">
    <property type="entry name" value="PsdUridine_synth_TruA"/>
</dbReference>
<comment type="catalytic activity">
    <reaction evidence="4 7">
        <text>uridine(38/39/40) in tRNA = pseudouridine(38/39/40) in tRNA</text>
        <dbReference type="Rhea" id="RHEA:22376"/>
        <dbReference type="Rhea" id="RHEA-COMP:10085"/>
        <dbReference type="Rhea" id="RHEA-COMP:10087"/>
        <dbReference type="ChEBI" id="CHEBI:65314"/>
        <dbReference type="ChEBI" id="CHEBI:65315"/>
        <dbReference type="EC" id="5.4.99.12"/>
    </reaction>
</comment>
<dbReference type="EMBL" id="JABXYR010000001">
    <property type="protein sequence ID" value="NWO23329.1"/>
    <property type="molecule type" value="Genomic_DNA"/>
</dbReference>
<comment type="caution">
    <text evidence="9">The sequence shown here is derived from an EMBL/GenBank/DDBJ whole genome shotgun (WGS) entry which is preliminary data.</text>
</comment>
<dbReference type="GO" id="GO:0003723">
    <property type="term" value="F:RNA binding"/>
    <property type="evidence" value="ECO:0007669"/>
    <property type="project" value="InterPro"/>
</dbReference>
<comment type="subunit">
    <text evidence="4">Homodimer.</text>
</comment>
<evidence type="ECO:0000313" key="9">
    <source>
        <dbReference type="EMBL" id="NWO23329.1"/>
    </source>
</evidence>
<evidence type="ECO:0000256" key="3">
    <source>
        <dbReference type="ARBA" id="ARBA00023235"/>
    </source>
</evidence>
<dbReference type="GO" id="GO:0160147">
    <property type="term" value="F:tRNA pseudouridine(38-40) synthase activity"/>
    <property type="evidence" value="ECO:0007669"/>
    <property type="project" value="UniProtKB-EC"/>
</dbReference>
<name>A0A7Y9B0N7_9FIRM</name>
<keyword evidence="10" id="KW-1185">Reference proteome</keyword>
<evidence type="ECO:0000256" key="5">
    <source>
        <dbReference type="PIRSR" id="PIRSR001430-1"/>
    </source>
</evidence>
<evidence type="ECO:0000256" key="6">
    <source>
        <dbReference type="PIRSR" id="PIRSR001430-2"/>
    </source>
</evidence>
<dbReference type="FunFam" id="3.30.70.580:FF:000001">
    <property type="entry name" value="tRNA pseudouridine synthase A"/>
    <property type="match status" value="1"/>
</dbReference>
<feature type="domain" description="Pseudouridine synthase I TruA alpha/beta" evidence="8">
    <location>
        <begin position="25"/>
        <end position="98"/>
    </location>
</feature>
<protein>
    <recommendedName>
        <fullName evidence="4">tRNA pseudouridine synthase A</fullName>
        <ecNumber evidence="4">5.4.99.12</ecNumber>
    </recommendedName>
    <alternativeName>
        <fullName evidence="4">tRNA pseudouridine(38-40) synthase</fullName>
    </alternativeName>
    <alternativeName>
        <fullName evidence="4">tRNA pseudouridylate synthase I</fullName>
    </alternativeName>
    <alternativeName>
        <fullName evidence="4">tRNA-uridine isomerase I</fullName>
    </alternativeName>
</protein>
<dbReference type="SUPFAM" id="SSF55120">
    <property type="entry name" value="Pseudouridine synthase"/>
    <property type="match status" value="1"/>
</dbReference>
<evidence type="ECO:0000256" key="7">
    <source>
        <dbReference type="RuleBase" id="RU003792"/>
    </source>
</evidence>
<dbReference type="Gene3D" id="3.30.70.660">
    <property type="entry name" value="Pseudouridine synthase I, catalytic domain, C-terminal subdomain"/>
    <property type="match status" value="1"/>
</dbReference>
<dbReference type="Pfam" id="PF01416">
    <property type="entry name" value="PseudoU_synth_1"/>
    <property type="match status" value="2"/>
</dbReference>
<dbReference type="Gene3D" id="3.30.70.580">
    <property type="entry name" value="Pseudouridine synthase I, catalytic domain, N-terminal subdomain"/>
    <property type="match status" value="1"/>
</dbReference>
<dbReference type="NCBIfam" id="TIGR00071">
    <property type="entry name" value="hisT_truA"/>
    <property type="match status" value="1"/>
</dbReference>
<reference evidence="9 10" key="1">
    <citation type="submission" date="2020-06" db="EMBL/GenBank/DDBJ databases">
        <title>Mogibacterium timidum strain W9173 genomic sequence.</title>
        <authorList>
            <person name="Wade W.G."/>
            <person name="Johnston C.D."/>
            <person name="Chen T."/>
            <person name="Dewhirst F.E."/>
        </authorList>
    </citation>
    <scope>NUCLEOTIDE SEQUENCE [LARGE SCALE GENOMIC DNA]</scope>
    <source>
        <strain evidence="9 10">W9173</strain>
    </source>
</reference>
<dbReference type="PIRSF" id="PIRSF001430">
    <property type="entry name" value="tRNA_psdUrid_synth"/>
    <property type="match status" value="1"/>
</dbReference>
<accession>A0A7Y9B0N7</accession>
<comment type="function">
    <text evidence="4">Formation of pseudouridine at positions 38, 39 and 40 in the anticodon stem and loop of transfer RNAs.</text>
</comment>
<sequence length="282" mass="31109">MAYNRELVTGENMSDNTKNILLKIQYDGTNFHGWQKQPNGRTVQGEVEHVLRFIAGYDVPVNGTSRTDAGVHALGQCASFNWDNPLPTNKLANIMNRRFGAGGLGRSGLPGDIRVISAVEVPSDFHARFSCHGKTYKYVVDRSGDIFERNYVYQYGYELDHEAMRVAAKAAVGTHDFASFQTTGGIPRETTVRTVTDIAISDEGERTIIRVTGDGFLYNMVRIIVGTLLEIGTGKRSASDMEQIVADATRSSAGFTAPPQGLYLEQIYFDDEFKRGGSTCTR</sequence>
<dbReference type="InterPro" id="IPR020097">
    <property type="entry name" value="PsdUridine_synth_TruA_a/b_dom"/>
</dbReference>
<evidence type="ECO:0000256" key="4">
    <source>
        <dbReference type="HAMAP-Rule" id="MF_00171"/>
    </source>
</evidence>
<comment type="caution">
    <text evidence="4">Lacks conserved residue(s) required for the propagation of feature annotation.</text>
</comment>
<dbReference type="InterPro" id="IPR020094">
    <property type="entry name" value="TruA/RsuA/RluB/E/F_N"/>
</dbReference>
<organism evidence="9 10">
    <name type="scientific">Mogibacterium timidum</name>
    <dbReference type="NCBI Taxonomy" id="35519"/>
    <lineage>
        <taxon>Bacteria</taxon>
        <taxon>Bacillati</taxon>
        <taxon>Bacillota</taxon>
        <taxon>Clostridia</taxon>
        <taxon>Peptostreptococcales</taxon>
        <taxon>Anaerovoracaceae</taxon>
        <taxon>Mogibacterium</taxon>
    </lineage>
</organism>
<dbReference type="InterPro" id="IPR020103">
    <property type="entry name" value="PsdUridine_synth_cat_dom_sf"/>
</dbReference>
<evidence type="ECO:0000259" key="8">
    <source>
        <dbReference type="Pfam" id="PF01416"/>
    </source>
</evidence>
<dbReference type="CDD" id="cd02570">
    <property type="entry name" value="PseudoU_synth_EcTruA"/>
    <property type="match status" value="1"/>
</dbReference>
<dbReference type="PANTHER" id="PTHR11142:SF0">
    <property type="entry name" value="TRNA PSEUDOURIDINE SYNTHASE-LIKE 1"/>
    <property type="match status" value="1"/>
</dbReference>
<dbReference type="RefSeq" id="WP_178978454.1">
    <property type="nucleotide sequence ID" value="NZ_CALIBD010000054.1"/>
</dbReference>
<feature type="binding site" evidence="4 6">
    <location>
        <position position="136"/>
    </location>
    <ligand>
        <name>substrate</name>
    </ligand>
</feature>
<keyword evidence="2 4" id="KW-0819">tRNA processing</keyword>
<evidence type="ECO:0000256" key="1">
    <source>
        <dbReference type="ARBA" id="ARBA00009375"/>
    </source>
</evidence>
<comment type="similarity">
    <text evidence="1 4 7">Belongs to the tRNA pseudouridine synthase TruA family.</text>
</comment>